<keyword evidence="5" id="KW-1185">Reference proteome</keyword>
<evidence type="ECO:0000313" key="4">
    <source>
        <dbReference type="EMBL" id="GAA1769096.1"/>
    </source>
</evidence>
<gene>
    <name evidence="4" type="ORF">GCM10009681_45550</name>
</gene>
<dbReference type="InterPro" id="IPR021878">
    <property type="entry name" value="TgpA_N"/>
</dbReference>
<evidence type="ECO:0000256" key="2">
    <source>
        <dbReference type="SAM" id="Phobius"/>
    </source>
</evidence>
<dbReference type="PANTHER" id="PTHR42736:SF1">
    <property type="entry name" value="PROTEIN-GLUTAMINE GAMMA-GLUTAMYLTRANSFERASE"/>
    <property type="match status" value="1"/>
</dbReference>
<feature type="domain" description="Transglutaminase-like" evidence="3">
    <location>
        <begin position="511"/>
        <end position="577"/>
    </location>
</feature>
<feature type="region of interest" description="Disordered" evidence="1">
    <location>
        <begin position="347"/>
        <end position="368"/>
    </location>
</feature>
<keyword evidence="2" id="KW-0812">Transmembrane</keyword>
<feature type="transmembrane region" description="Helical" evidence="2">
    <location>
        <begin position="81"/>
        <end position="102"/>
    </location>
</feature>
<protein>
    <recommendedName>
        <fullName evidence="3">Transglutaminase-like domain-containing protein</fullName>
    </recommendedName>
</protein>
<dbReference type="InterPro" id="IPR052901">
    <property type="entry name" value="Bact_TGase-like"/>
</dbReference>
<accession>A0ABN2KYU3</accession>
<dbReference type="Gene3D" id="3.10.620.30">
    <property type="match status" value="1"/>
</dbReference>
<feature type="transmembrane region" description="Helical" evidence="2">
    <location>
        <begin position="26"/>
        <end position="48"/>
    </location>
</feature>
<dbReference type="Pfam" id="PF11992">
    <property type="entry name" value="TgpA_N"/>
    <property type="match status" value="1"/>
</dbReference>
<evidence type="ECO:0000313" key="5">
    <source>
        <dbReference type="Proteomes" id="UP001500655"/>
    </source>
</evidence>
<name>A0ABN2KYU3_9ACTN</name>
<dbReference type="EMBL" id="BAAALS010000026">
    <property type="protein sequence ID" value="GAA1769096.1"/>
    <property type="molecule type" value="Genomic_DNA"/>
</dbReference>
<organism evidence="4 5">
    <name type="scientific">Luedemannella helvata</name>
    <dbReference type="NCBI Taxonomy" id="349315"/>
    <lineage>
        <taxon>Bacteria</taxon>
        <taxon>Bacillati</taxon>
        <taxon>Actinomycetota</taxon>
        <taxon>Actinomycetes</taxon>
        <taxon>Micromonosporales</taxon>
        <taxon>Micromonosporaceae</taxon>
        <taxon>Luedemannella</taxon>
    </lineage>
</organism>
<dbReference type="Pfam" id="PF01841">
    <property type="entry name" value="Transglut_core"/>
    <property type="match status" value="1"/>
</dbReference>
<feature type="region of interest" description="Disordered" evidence="1">
    <location>
        <begin position="579"/>
        <end position="623"/>
    </location>
</feature>
<dbReference type="SMART" id="SM00460">
    <property type="entry name" value="TGc"/>
    <property type="match status" value="1"/>
</dbReference>
<dbReference type="InterPro" id="IPR038765">
    <property type="entry name" value="Papain-like_cys_pep_sf"/>
</dbReference>
<feature type="transmembrane region" description="Helical" evidence="2">
    <location>
        <begin position="189"/>
        <end position="208"/>
    </location>
</feature>
<proteinExistence type="predicted"/>
<dbReference type="InterPro" id="IPR002931">
    <property type="entry name" value="Transglutaminase-like"/>
</dbReference>
<feature type="transmembrane region" description="Helical" evidence="2">
    <location>
        <begin position="165"/>
        <end position="183"/>
    </location>
</feature>
<comment type="caution">
    <text evidence="4">The sequence shown here is derived from an EMBL/GenBank/DDBJ whole genome shotgun (WGS) entry which is preliminary data.</text>
</comment>
<dbReference type="PANTHER" id="PTHR42736">
    <property type="entry name" value="PROTEIN-GLUTAMINE GAMMA-GLUTAMYLTRANSFERASE"/>
    <property type="match status" value="1"/>
</dbReference>
<feature type="transmembrane region" description="Helical" evidence="2">
    <location>
        <begin position="54"/>
        <end position="74"/>
    </location>
</feature>
<sequence length="791" mass="81500">MVAPARPSSGASAPGGGRALARAGGWLAALVPAAVVAGLVSLAGLAAGRVYSGTLLPQLIAGAAVGAVLISLALRRAPSWLVAPVSVLALVGYLLLAVRLSAASALITGPLAEVARDAARNAVPRLLTALIPIEPQPDTVLAPIVLAWLAALGGAELTARLSRPALGLLPPLFLYASALVLVGPNASLVIWQPLLFAALAAIGVAVAGPPSPRGAAATAPVRVPLALRVRTATGLGAGLVAVLVLIALVAPFVARAVVATPTDPRTYVAPPSLDILDQNPLMRVAGWAAYPKQHLFDVSLAGNVRATAAADAEVAAHDTRLRLAVLSDWDGVTWHVGGDYLTAGRVLPDPVPPPAGDGQSAPEAGEPREINQRVTIAELNGRLLPAIAAPAKVDGVRVAYDPLTGTMIRPDGLSPGVTYTVDSVNPAVDVNLLPAADVPSGEAVARYLAVGDTVPTDLTQFAEKITNGAGSPYLRAQALETFLADHYTYAPDAPSGHAYPNLRFFLLQPTRLGGQRGTSEQFAASFAALARLVGLPSRVVVGFRLPAKGGAVRASHGIAWPEVLFNGVGWVPFNPMPEPKATPEPIDEEFIPKVKPPSEPPVTVDPPQESTTASPPPRSVAVASSEAGTATGLIAGGIGGGVALLVVVVLLALFLLRAARHRALAAGDAQQRVLGAWDEVGDALTLAGVPPPDHLSARELAMYAAEVAEASPRRQHTRHPRPAVPPLDDLADMVNAVGFAGSAIGGMGAGDEAAAEAARRTAAQYAAALRARRSWWRRLLWRVDPRPLRRR</sequence>
<reference evidence="4 5" key="1">
    <citation type="journal article" date="2019" name="Int. J. Syst. Evol. Microbiol.">
        <title>The Global Catalogue of Microorganisms (GCM) 10K type strain sequencing project: providing services to taxonomists for standard genome sequencing and annotation.</title>
        <authorList>
            <consortium name="The Broad Institute Genomics Platform"/>
            <consortium name="The Broad Institute Genome Sequencing Center for Infectious Disease"/>
            <person name="Wu L."/>
            <person name="Ma J."/>
        </authorList>
    </citation>
    <scope>NUCLEOTIDE SEQUENCE [LARGE SCALE GENOMIC DNA]</scope>
    <source>
        <strain evidence="4 5">JCM 13249</strain>
    </source>
</reference>
<feature type="compositionally biased region" description="Pro residues" evidence="1">
    <location>
        <begin position="594"/>
        <end position="604"/>
    </location>
</feature>
<feature type="transmembrane region" description="Helical" evidence="2">
    <location>
        <begin position="633"/>
        <end position="656"/>
    </location>
</feature>
<keyword evidence="2" id="KW-0472">Membrane</keyword>
<dbReference type="RefSeq" id="WP_344085610.1">
    <property type="nucleotide sequence ID" value="NZ_BAAALS010000026.1"/>
</dbReference>
<keyword evidence="2" id="KW-1133">Transmembrane helix</keyword>
<feature type="transmembrane region" description="Helical" evidence="2">
    <location>
        <begin position="229"/>
        <end position="254"/>
    </location>
</feature>
<feature type="transmembrane region" description="Helical" evidence="2">
    <location>
        <begin position="140"/>
        <end position="158"/>
    </location>
</feature>
<dbReference type="Proteomes" id="UP001500655">
    <property type="component" value="Unassembled WGS sequence"/>
</dbReference>
<evidence type="ECO:0000256" key="1">
    <source>
        <dbReference type="SAM" id="MobiDB-lite"/>
    </source>
</evidence>
<dbReference type="SUPFAM" id="SSF54001">
    <property type="entry name" value="Cysteine proteinases"/>
    <property type="match status" value="1"/>
</dbReference>
<evidence type="ECO:0000259" key="3">
    <source>
        <dbReference type="SMART" id="SM00460"/>
    </source>
</evidence>